<dbReference type="EMBL" id="UOGA01000084">
    <property type="protein sequence ID" value="VAX17061.1"/>
    <property type="molecule type" value="Genomic_DNA"/>
</dbReference>
<protein>
    <submittedName>
        <fullName evidence="1">Uncharacterized protein</fullName>
    </submittedName>
</protein>
<organism evidence="1">
    <name type="scientific">hydrothermal vent metagenome</name>
    <dbReference type="NCBI Taxonomy" id="652676"/>
    <lineage>
        <taxon>unclassified sequences</taxon>
        <taxon>metagenomes</taxon>
        <taxon>ecological metagenomes</taxon>
    </lineage>
</organism>
<gene>
    <name evidence="1" type="ORF">MNBD_NITROSPINAE04-869</name>
</gene>
<name>A0A3B1BR74_9ZZZZ</name>
<evidence type="ECO:0000313" key="1">
    <source>
        <dbReference type="EMBL" id="VAX17061.1"/>
    </source>
</evidence>
<accession>A0A3B1BR74</accession>
<reference evidence="1" key="1">
    <citation type="submission" date="2018-06" db="EMBL/GenBank/DDBJ databases">
        <authorList>
            <person name="Zhirakovskaya E."/>
        </authorList>
    </citation>
    <scope>NUCLEOTIDE SEQUENCE</scope>
</reference>
<sequence>MMNPLKKIADWMEEDARYGDPGLPPMVSLNKFFKLWRKLWERISR</sequence>
<proteinExistence type="predicted"/>
<dbReference type="AlphaFoldDB" id="A0A3B1BR74"/>